<feature type="region of interest" description="Disordered" evidence="1">
    <location>
        <begin position="1"/>
        <end position="31"/>
    </location>
</feature>
<dbReference type="Pfam" id="PF13530">
    <property type="entry name" value="SCP2_2"/>
    <property type="match status" value="1"/>
</dbReference>
<name>A0A398CTD2_9BACL</name>
<feature type="compositionally biased region" description="Basic and acidic residues" evidence="1">
    <location>
        <begin position="1"/>
        <end position="25"/>
    </location>
</feature>
<evidence type="ECO:0000256" key="1">
    <source>
        <dbReference type="SAM" id="MobiDB-lite"/>
    </source>
</evidence>
<dbReference type="AlphaFoldDB" id="A0A398CTD2"/>
<evidence type="ECO:0000313" key="4">
    <source>
        <dbReference type="Proteomes" id="UP000266340"/>
    </source>
</evidence>
<dbReference type="InterPro" id="IPR036527">
    <property type="entry name" value="SCP2_sterol-bd_dom_sf"/>
</dbReference>
<dbReference type="OrthoDB" id="9768284at2"/>
<keyword evidence="4" id="KW-1185">Reference proteome</keyword>
<dbReference type="Gene3D" id="3.30.1050.10">
    <property type="entry name" value="SCP2 sterol-binding domain"/>
    <property type="match status" value="1"/>
</dbReference>
<dbReference type="SUPFAM" id="SSF55718">
    <property type="entry name" value="SCP-like"/>
    <property type="match status" value="1"/>
</dbReference>
<gene>
    <name evidence="3" type="ORF">D3H35_00595</name>
</gene>
<comment type="caution">
    <text evidence="3">The sequence shown here is derived from an EMBL/GenBank/DDBJ whole genome shotgun (WGS) entry which is preliminary data.</text>
</comment>
<dbReference type="EMBL" id="QXJM01000006">
    <property type="protein sequence ID" value="RIE05420.1"/>
    <property type="molecule type" value="Genomic_DNA"/>
</dbReference>
<accession>A0A398CTD2</accession>
<organism evidence="3 4">
    <name type="scientific">Cohnella faecalis</name>
    <dbReference type="NCBI Taxonomy" id="2315694"/>
    <lineage>
        <taxon>Bacteria</taxon>
        <taxon>Bacillati</taxon>
        <taxon>Bacillota</taxon>
        <taxon>Bacilli</taxon>
        <taxon>Bacillales</taxon>
        <taxon>Paenibacillaceae</taxon>
        <taxon>Cohnella</taxon>
    </lineage>
</organism>
<feature type="domain" description="Enhanced intracellular survival protein" evidence="2">
    <location>
        <begin position="24"/>
        <end position="74"/>
    </location>
</feature>
<dbReference type="Proteomes" id="UP000266340">
    <property type="component" value="Unassembled WGS sequence"/>
</dbReference>
<reference evidence="3 4" key="1">
    <citation type="submission" date="2018-09" db="EMBL/GenBank/DDBJ databases">
        <title>Cohnella cavernae sp. nov., isolated from a karst cave.</title>
        <authorList>
            <person name="Zhu H."/>
        </authorList>
    </citation>
    <scope>NUCLEOTIDE SEQUENCE [LARGE SCALE GENOMIC DNA]</scope>
    <source>
        <strain evidence="3 4">K2E09-144</strain>
    </source>
</reference>
<proteinExistence type="predicted"/>
<evidence type="ECO:0000259" key="2">
    <source>
        <dbReference type="Pfam" id="PF13530"/>
    </source>
</evidence>
<dbReference type="InterPro" id="IPR025559">
    <property type="entry name" value="Eis_dom"/>
</dbReference>
<sequence>MERRLVPVDDSRERTIGLGRADRDGGSGNSSAACDIQTWTAMLAGGRRPAAFASVGRLKAEEEALAIMERRIPAARLIWRISSDQTAIGSSSIH</sequence>
<evidence type="ECO:0000313" key="3">
    <source>
        <dbReference type="EMBL" id="RIE05420.1"/>
    </source>
</evidence>
<protein>
    <recommendedName>
        <fullName evidence="2">Enhanced intracellular survival protein domain-containing protein</fullName>
    </recommendedName>
</protein>